<evidence type="ECO:0000313" key="2">
    <source>
        <dbReference type="Proteomes" id="UP000799537"/>
    </source>
</evidence>
<name>A0A6A6CEU5_ZASCE</name>
<dbReference type="RefSeq" id="XP_033665659.1">
    <property type="nucleotide sequence ID" value="XM_033807341.1"/>
</dbReference>
<gene>
    <name evidence="1" type="ORF">M409DRAFT_24675</name>
</gene>
<proteinExistence type="predicted"/>
<keyword evidence="2" id="KW-1185">Reference proteome</keyword>
<organism evidence="1 2">
    <name type="scientific">Zasmidium cellare ATCC 36951</name>
    <dbReference type="NCBI Taxonomy" id="1080233"/>
    <lineage>
        <taxon>Eukaryota</taxon>
        <taxon>Fungi</taxon>
        <taxon>Dikarya</taxon>
        <taxon>Ascomycota</taxon>
        <taxon>Pezizomycotina</taxon>
        <taxon>Dothideomycetes</taxon>
        <taxon>Dothideomycetidae</taxon>
        <taxon>Mycosphaerellales</taxon>
        <taxon>Mycosphaerellaceae</taxon>
        <taxon>Zasmidium</taxon>
    </lineage>
</organism>
<reference evidence="1" key="1">
    <citation type="journal article" date="2020" name="Stud. Mycol.">
        <title>101 Dothideomycetes genomes: a test case for predicting lifestyles and emergence of pathogens.</title>
        <authorList>
            <person name="Haridas S."/>
            <person name="Albert R."/>
            <person name="Binder M."/>
            <person name="Bloem J."/>
            <person name="Labutti K."/>
            <person name="Salamov A."/>
            <person name="Andreopoulos B."/>
            <person name="Baker S."/>
            <person name="Barry K."/>
            <person name="Bills G."/>
            <person name="Bluhm B."/>
            <person name="Cannon C."/>
            <person name="Castanera R."/>
            <person name="Culley D."/>
            <person name="Daum C."/>
            <person name="Ezra D."/>
            <person name="Gonzalez J."/>
            <person name="Henrissat B."/>
            <person name="Kuo A."/>
            <person name="Liang C."/>
            <person name="Lipzen A."/>
            <person name="Lutzoni F."/>
            <person name="Magnuson J."/>
            <person name="Mondo S."/>
            <person name="Nolan M."/>
            <person name="Ohm R."/>
            <person name="Pangilinan J."/>
            <person name="Park H.-J."/>
            <person name="Ramirez L."/>
            <person name="Alfaro M."/>
            <person name="Sun H."/>
            <person name="Tritt A."/>
            <person name="Yoshinaga Y."/>
            <person name="Zwiers L.-H."/>
            <person name="Turgeon B."/>
            <person name="Goodwin S."/>
            <person name="Spatafora J."/>
            <person name="Crous P."/>
            <person name="Grigoriev I."/>
        </authorList>
    </citation>
    <scope>NUCLEOTIDE SEQUENCE</scope>
    <source>
        <strain evidence="1">ATCC 36951</strain>
    </source>
</reference>
<dbReference type="EMBL" id="ML993602">
    <property type="protein sequence ID" value="KAF2164770.1"/>
    <property type="molecule type" value="Genomic_DNA"/>
</dbReference>
<dbReference type="PANTHER" id="PTHR42085">
    <property type="entry name" value="F-BOX DOMAIN-CONTAINING PROTEIN"/>
    <property type="match status" value="1"/>
</dbReference>
<protein>
    <submittedName>
        <fullName evidence="1">Uncharacterized protein</fullName>
    </submittedName>
</protein>
<dbReference type="PANTHER" id="PTHR42085:SF2">
    <property type="entry name" value="F-BOX DOMAIN-CONTAINING PROTEIN"/>
    <property type="match status" value="1"/>
</dbReference>
<dbReference type="AlphaFoldDB" id="A0A6A6CEU5"/>
<accession>A0A6A6CEU5</accession>
<dbReference type="InterPro" id="IPR038883">
    <property type="entry name" value="AN11006-like"/>
</dbReference>
<dbReference type="Proteomes" id="UP000799537">
    <property type="component" value="Unassembled WGS sequence"/>
</dbReference>
<evidence type="ECO:0000313" key="1">
    <source>
        <dbReference type="EMBL" id="KAF2164770.1"/>
    </source>
</evidence>
<dbReference type="OrthoDB" id="3629888at2759"/>
<sequence>MFPGPGPMSRKRCHAEIVDLSIESAAGNDDATNRKRFRSDIEEDPVRVLRNLTSALQKLSIEDADEQQSPPQQSYHGVYDNVLASLDSQNKDNKEKPTLMTLPRELRDMIYEFALTQRVEIIVWERQTPTASGAALLCVCKQVYEEALPVYCQRSTFFSHSHGVVLCWVKRLRPQVCKWMRDIRFEHTVQDPAASKARCVEFIAVKNVTMKRARGRRVLGKDVLKTFYYTPAGERKPTFLTLPRELRDIIYDYAFTQQVELEKELKPATSRNAALLCTCRQAYREGLKPYYQNTTFISFDHRSFLTWVRTLPSRVRRWVKDMRRVDFSQHYAEARTAYTMVVFLCRLVRDISGGDIADGVFKTSFVGKDDTFAWYSLDQISGSKRVEDVPAFRDFYHHHRRL</sequence>
<dbReference type="GeneID" id="54560613"/>